<protein>
    <submittedName>
        <fullName evidence="1">Putative secreted protein</fullName>
    </submittedName>
</protein>
<reference evidence="1" key="1">
    <citation type="journal article" date="2018" name="PLoS Negl. Trop. Dis.">
        <title>Sialome diversity of ticks revealed by RNAseq of single tick salivary glands.</title>
        <authorList>
            <person name="Perner J."/>
            <person name="Kropackova S."/>
            <person name="Kopacek P."/>
            <person name="Ribeiro J.M."/>
        </authorList>
    </citation>
    <scope>NUCLEOTIDE SEQUENCE</scope>
    <source>
        <strain evidence="1">Siblings of single egg batch collected in Ceske Budejovice</strain>
        <tissue evidence="1">Salivary glands</tissue>
    </source>
</reference>
<organism evidence="1">
    <name type="scientific">Ixodes ricinus</name>
    <name type="common">Common tick</name>
    <name type="synonym">Acarus ricinus</name>
    <dbReference type="NCBI Taxonomy" id="34613"/>
    <lineage>
        <taxon>Eukaryota</taxon>
        <taxon>Metazoa</taxon>
        <taxon>Ecdysozoa</taxon>
        <taxon>Arthropoda</taxon>
        <taxon>Chelicerata</taxon>
        <taxon>Arachnida</taxon>
        <taxon>Acari</taxon>
        <taxon>Parasitiformes</taxon>
        <taxon>Ixodida</taxon>
        <taxon>Ixodoidea</taxon>
        <taxon>Ixodidae</taxon>
        <taxon>Ixodinae</taxon>
        <taxon>Ixodes</taxon>
    </lineage>
</organism>
<dbReference type="EMBL" id="GEGO01004581">
    <property type="protein sequence ID" value="JAR90823.1"/>
    <property type="molecule type" value="Transcribed_RNA"/>
</dbReference>
<dbReference type="AlphaFoldDB" id="A0A147BJ54"/>
<sequence>MFRRVFHVLGLDEVVVLAIGPATVKQEPVMRVAVEPQSATDAAKDIPWPRWEAGAIRPGVHFTHRAATERPGDTVNCLPRLRSSLVPPGLSGHVESRVLSALLGSPGGHRGPGWSCCRWGRQAKSTPQNPILSRAATTIPATVLTSTSSLGHR</sequence>
<name>A0A147BJ54_IXORI</name>
<evidence type="ECO:0000313" key="1">
    <source>
        <dbReference type="EMBL" id="JAR90823.1"/>
    </source>
</evidence>
<proteinExistence type="predicted"/>
<accession>A0A147BJ54</accession>